<dbReference type="Proteomes" id="UP000199643">
    <property type="component" value="Unassembled WGS sequence"/>
</dbReference>
<proteinExistence type="predicted"/>
<dbReference type="OrthoDB" id="5480566at2"/>
<evidence type="ECO:0000256" key="1">
    <source>
        <dbReference type="SAM" id="SignalP"/>
    </source>
</evidence>
<dbReference type="Pfam" id="PF03572">
    <property type="entry name" value="Peptidase_S41"/>
    <property type="match status" value="1"/>
</dbReference>
<name>A0A1G7ZKV3_9SPHI</name>
<dbReference type="InterPro" id="IPR005151">
    <property type="entry name" value="Tail-specific_protease"/>
</dbReference>
<dbReference type="InterPro" id="IPR029045">
    <property type="entry name" value="ClpP/crotonase-like_dom_sf"/>
</dbReference>
<organism evidence="3 4">
    <name type="scientific">Pedobacter terrae</name>
    <dbReference type="NCBI Taxonomy" id="405671"/>
    <lineage>
        <taxon>Bacteria</taxon>
        <taxon>Pseudomonadati</taxon>
        <taxon>Bacteroidota</taxon>
        <taxon>Sphingobacteriia</taxon>
        <taxon>Sphingobacteriales</taxon>
        <taxon>Sphingobacteriaceae</taxon>
        <taxon>Pedobacter</taxon>
    </lineage>
</organism>
<dbReference type="GO" id="GO:0006508">
    <property type="term" value="P:proteolysis"/>
    <property type="evidence" value="ECO:0007669"/>
    <property type="project" value="InterPro"/>
</dbReference>
<keyword evidence="4" id="KW-1185">Reference proteome</keyword>
<sequence>MKKDSLTILFSLFFSLAVRAQVSQNLIPIKIDKTTADLNIKQGEETSFSFQLKKDFYYSITVEQKGIDVTVALKNHNGKTLQDVDSPNGRFGSEKIVFSPDSTGYFILTVKPLSESTNSKEGNYSVVVQNPPKKLKQLSYKALEQDFNILKNAFMETHIGLWYNTYSQFDSLCNVQKSKIKDQMNALDFYQIVAPVVTYTKEGHCAIQPSEETSNYIRQHGRYFPFLVKILDKKVYILNDLDNYPSKGMLISKINGNSIESIMKKLLTIEPADGYNTTSKYRWIETAFSKYYLRFFEQQPNVFDIELINPKTTEKINYNGIQALSFKQYGKFASKETKSLPNYNYKEPATLKIDTLNSTATLTVNTFSTSNYTDGRKGFKEFLAKSFQNITDRKIKHLIIDIRKNEGGAQAMEDHLMSYLVDKEYPKYKYAEIPSFTYSFLDYTAYRDKESRDDFEKELKEEFYRSNDGRYLDLPGKYKSDTPQNNHFKGDLHILISGLSFSGGSEFAALAKNYTNARFVGEETGGGYYGNTSGFFINYTLPNSKLTGRIPLIKFVVEEKQNGIPFGRGVMPDHEIQPKIEEYLSGYDTEMEYVKTIIKNK</sequence>
<dbReference type="GO" id="GO:0008236">
    <property type="term" value="F:serine-type peptidase activity"/>
    <property type="evidence" value="ECO:0007669"/>
    <property type="project" value="InterPro"/>
</dbReference>
<evidence type="ECO:0000313" key="4">
    <source>
        <dbReference type="Proteomes" id="UP000199643"/>
    </source>
</evidence>
<feature type="chain" id="PRO_5011735656" evidence="1">
    <location>
        <begin position="21"/>
        <end position="601"/>
    </location>
</feature>
<dbReference type="RefSeq" id="WP_090502419.1">
    <property type="nucleotide sequence ID" value="NZ_FNCH01000016.1"/>
</dbReference>
<reference evidence="4" key="1">
    <citation type="submission" date="2016-10" db="EMBL/GenBank/DDBJ databases">
        <authorList>
            <person name="Varghese N."/>
            <person name="Submissions S."/>
        </authorList>
    </citation>
    <scope>NUCLEOTIDE SEQUENCE [LARGE SCALE GENOMIC DNA]</scope>
    <source>
        <strain evidence="4">DSM 17933</strain>
    </source>
</reference>
<keyword evidence="1" id="KW-0732">Signal</keyword>
<evidence type="ECO:0000313" key="3">
    <source>
        <dbReference type="EMBL" id="SDH09314.1"/>
    </source>
</evidence>
<gene>
    <name evidence="3" type="ORF">SAMN05421827_11689</name>
</gene>
<dbReference type="SUPFAM" id="SSF52096">
    <property type="entry name" value="ClpP/crotonase"/>
    <property type="match status" value="1"/>
</dbReference>
<accession>A0A1G7ZKV3</accession>
<protein>
    <submittedName>
        <fullName evidence="3">Peptidase family S41</fullName>
    </submittedName>
</protein>
<feature type="domain" description="Tail specific protease" evidence="2">
    <location>
        <begin position="360"/>
        <end position="575"/>
    </location>
</feature>
<evidence type="ECO:0000259" key="2">
    <source>
        <dbReference type="Pfam" id="PF03572"/>
    </source>
</evidence>
<feature type="signal peptide" evidence="1">
    <location>
        <begin position="1"/>
        <end position="20"/>
    </location>
</feature>
<dbReference type="AlphaFoldDB" id="A0A1G7ZKV3"/>
<dbReference type="Gene3D" id="3.90.226.10">
    <property type="entry name" value="2-enoyl-CoA Hydratase, Chain A, domain 1"/>
    <property type="match status" value="1"/>
</dbReference>
<dbReference type="EMBL" id="FNCH01000016">
    <property type="protein sequence ID" value="SDH09314.1"/>
    <property type="molecule type" value="Genomic_DNA"/>
</dbReference>
<dbReference type="STRING" id="405671.SAMN05421827_11689"/>